<sequence length="114" mass="13269">MIRWKSGKRVDQRLLMLLESFFQEIYVKREDFFKKIFPGMYEEFVDVFNNIGAMLWKNNDETKCRTMQRSLSFGSPRPPLEWFRVRTPNVIIGDSNSQGGQNGQPAAADDSGKK</sequence>
<evidence type="ECO:0000313" key="3">
    <source>
        <dbReference type="Proteomes" id="UP001630127"/>
    </source>
</evidence>
<comment type="caution">
    <text evidence="2">The sequence shown here is derived from an EMBL/GenBank/DDBJ whole genome shotgun (WGS) entry which is preliminary data.</text>
</comment>
<dbReference type="AlphaFoldDB" id="A0ABD2ZRP0"/>
<feature type="region of interest" description="Disordered" evidence="1">
    <location>
        <begin position="91"/>
        <end position="114"/>
    </location>
</feature>
<proteinExistence type="predicted"/>
<accession>A0ABD2ZRP0</accession>
<evidence type="ECO:0000313" key="2">
    <source>
        <dbReference type="EMBL" id="KAL3520845.1"/>
    </source>
</evidence>
<name>A0ABD2ZRP0_9GENT</name>
<dbReference type="Proteomes" id="UP001630127">
    <property type="component" value="Unassembled WGS sequence"/>
</dbReference>
<organism evidence="2 3">
    <name type="scientific">Cinchona calisaya</name>
    <dbReference type="NCBI Taxonomy" id="153742"/>
    <lineage>
        <taxon>Eukaryota</taxon>
        <taxon>Viridiplantae</taxon>
        <taxon>Streptophyta</taxon>
        <taxon>Embryophyta</taxon>
        <taxon>Tracheophyta</taxon>
        <taxon>Spermatophyta</taxon>
        <taxon>Magnoliopsida</taxon>
        <taxon>eudicotyledons</taxon>
        <taxon>Gunneridae</taxon>
        <taxon>Pentapetalae</taxon>
        <taxon>asterids</taxon>
        <taxon>lamiids</taxon>
        <taxon>Gentianales</taxon>
        <taxon>Rubiaceae</taxon>
        <taxon>Cinchonoideae</taxon>
        <taxon>Cinchoneae</taxon>
        <taxon>Cinchona</taxon>
    </lineage>
</organism>
<keyword evidence="3" id="KW-1185">Reference proteome</keyword>
<feature type="compositionally biased region" description="Low complexity" evidence="1">
    <location>
        <begin position="93"/>
        <end position="114"/>
    </location>
</feature>
<dbReference type="EMBL" id="JBJUIK010000008">
    <property type="protein sequence ID" value="KAL3520845.1"/>
    <property type="molecule type" value="Genomic_DNA"/>
</dbReference>
<evidence type="ECO:0000256" key="1">
    <source>
        <dbReference type="SAM" id="MobiDB-lite"/>
    </source>
</evidence>
<gene>
    <name evidence="2" type="ORF">ACH5RR_018994</name>
</gene>
<protein>
    <submittedName>
        <fullName evidence="2">Uncharacterized protein</fullName>
    </submittedName>
</protein>
<dbReference type="PANTHER" id="PTHR37725:SF1">
    <property type="match status" value="1"/>
</dbReference>
<dbReference type="PANTHER" id="PTHR37725">
    <property type="match status" value="1"/>
</dbReference>
<reference evidence="2 3" key="1">
    <citation type="submission" date="2024-11" db="EMBL/GenBank/DDBJ databases">
        <title>A near-complete genome assembly of Cinchona calisaya.</title>
        <authorList>
            <person name="Lian D.C."/>
            <person name="Zhao X.W."/>
            <person name="Wei L."/>
        </authorList>
    </citation>
    <scope>NUCLEOTIDE SEQUENCE [LARGE SCALE GENOMIC DNA]</scope>
    <source>
        <tissue evidence="2">Nenye</tissue>
    </source>
</reference>